<dbReference type="PANTHER" id="PTHR18964">
    <property type="entry name" value="ROK (REPRESSOR, ORF, KINASE) FAMILY"/>
    <property type="match status" value="1"/>
</dbReference>
<dbReference type="InterPro" id="IPR043129">
    <property type="entry name" value="ATPase_NBD"/>
</dbReference>
<dbReference type="GO" id="GO:0016301">
    <property type="term" value="F:kinase activity"/>
    <property type="evidence" value="ECO:0007669"/>
    <property type="project" value="UniProtKB-KW"/>
</dbReference>
<evidence type="ECO:0000313" key="1">
    <source>
        <dbReference type="EMBL" id="MBB6010732.1"/>
    </source>
</evidence>
<keyword evidence="1" id="KW-0418">Kinase</keyword>
<dbReference type="SUPFAM" id="SSF53067">
    <property type="entry name" value="Actin-like ATPase domain"/>
    <property type="match status" value="1"/>
</dbReference>
<accession>A0A7W9RYB0</accession>
<dbReference type="Pfam" id="PF00480">
    <property type="entry name" value="ROK"/>
    <property type="match status" value="1"/>
</dbReference>
<dbReference type="EMBL" id="JACHEU010000001">
    <property type="protein sequence ID" value="MBB6010732.1"/>
    <property type="molecule type" value="Genomic_DNA"/>
</dbReference>
<dbReference type="InterPro" id="IPR000600">
    <property type="entry name" value="ROK"/>
</dbReference>
<dbReference type="InterPro" id="IPR036390">
    <property type="entry name" value="WH_DNA-bd_sf"/>
</dbReference>
<dbReference type="Gene3D" id="1.10.10.10">
    <property type="entry name" value="Winged helix-like DNA-binding domain superfamily/Winged helix DNA-binding domain"/>
    <property type="match status" value="1"/>
</dbReference>
<dbReference type="SUPFAM" id="SSF46785">
    <property type="entry name" value="Winged helix' DNA-binding domain"/>
    <property type="match status" value="1"/>
</dbReference>
<dbReference type="AlphaFoldDB" id="A0A7W9RYB0"/>
<keyword evidence="2" id="KW-1185">Reference proteome</keyword>
<gene>
    <name evidence="1" type="ORF">HNR59_000077</name>
</gene>
<protein>
    <submittedName>
        <fullName evidence="1">Putative NBD/HSP70 family sugar kinase</fullName>
    </submittedName>
</protein>
<sequence>MTVGMRHDDLRRRNRAMVIAAARRGGQVSRTEITTITGLSHSTISAISADLIAEGILAEARQDDAPALRRGRPQIGLELDPAAASVVTLMLSLNSLSAVRLDYSGAVLDEEQLRLDTRALSREALIGECVAVLQRCLAHPAAKAGPPLRIVFAVQGITDAEARSMLWSPITPHTDIPFADILEAEFSVPVTVENDCNMMAEALRWRDPARYRDDFIAILLSHGIGMGLVLKGEMFTGTHSSGVEFGHMVHRPDGALCRCGRRGCIEAYAGSYAIWRSAAGHDQNEEPRGDIGEAEMRALAEAARDHEGREREAFRIAGEALGFGLGSLFALIDPAPVALVGLNAAAFDLIEPSLRDAIARTAGGQHSGSISFSIEPDQIALLREGCAMRALTYVDDRIFAGGRSLQDGPAARHSSLPVTLP</sequence>
<comment type="caution">
    <text evidence="1">The sequence shown here is derived from an EMBL/GenBank/DDBJ whole genome shotgun (WGS) entry which is preliminary data.</text>
</comment>
<keyword evidence="1" id="KW-0808">Transferase</keyword>
<dbReference type="PANTHER" id="PTHR18964:SF173">
    <property type="entry name" value="GLUCOKINASE"/>
    <property type="match status" value="1"/>
</dbReference>
<dbReference type="Proteomes" id="UP000533306">
    <property type="component" value="Unassembled WGS sequence"/>
</dbReference>
<name>A0A7W9RYB0_9HYPH</name>
<dbReference type="Gene3D" id="3.30.420.40">
    <property type="match status" value="2"/>
</dbReference>
<dbReference type="InterPro" id="IPR036388">
    <property type="entry name" value="WH-like_DNA-bd_sf"/>
</dbReference>
<reference evidence="1 2" key="1">
    <citation type="submission" date="2020-08" db="EMBL/GenBank/DDBJ databases">
        <title>Genomic Encyclopedia of Type Strains, Phase IV (KMG-IV): sequencing the most valuable type-strain genomes for metagenomic binning, comparative biology and taxonomic classification.</title>
        <authorList>
            <person name="Goeker M."/>
        </authorList>
    </citation>
    <scope>NUCLEOTIDE SEQUENCE [LARGE SCALE GENOMIC DNA]</scope>
    <source>
        <strain evidence="1 2">DSM 11099</strain>
    </source>
</reference>
<organism evidence="1 2">
    <name type="scientific">Aquamicrobium lusatiense</name>
    <dbReference type="NCBI Taxonomy" id="89772"/>
    <lineage>
        <taxon>Bacteria</taxon>
        <taxon>Pseudomonadati</taxon>
        <taxon>Pseudomonadota</taxon>
        <taxon>Alphaproteobacteria</taxon>
        <taxon>Hyphomicrobiales</taxon>
        <taxon>Phyllobacteriaceae</taxon>
        <taxon>Aquamicrobium</taxon>
    </lineage>
</organism>
<evidence type="ECO:0000313" key="2">
    <source>
        <dbReference type="Proteomes" id="UP000533306"/>
    </source>
</evidence>
<proteinExistence type="predicted"/>
<dbReference type="RefSeq" id="WP_183824400.1">
    <property type="nucleotide sequence ID" value="NZ_JACHEU010000001.1"/>
</dbReference>